<dbReference type="SUPFAM" id="SSF55729">
    <property type="entry name" value="Acyl-CoA N-acyltransferases (Nat)"/>
    <property type="match status" value="1"/>
</dbReference>
<keyword evidence="2 5" id="KW-0012">Acyltransferase</keyword>
<reference evidence="6" key="1">
    <citation type="journal article" date="2019" name="Int. J. Syst. Evol. Microbiol.">
        <title>The Global Catalogue of Microorganisms (GCM) 10K type strain sequencing project: providing services to taxonomists for standard genome sequencing and annotation.</title>
        <authorList>
            <consortium name="The Broad Institute Genomics Platform"/>
            <consortium name="The Broad Institute Genome Sequencing Center for Infectious Disease"/>
            <person name="Wu L."/>
            <person name="Ma J."/>
        </authorList>
    </citation>
    <scope>NUCLEOTIDE SEQUENCE [LARGE SCALE GENOMIC DNA]</scope>
    <source>
        <strain evidence="6">CGMCC 4.7241</strain>
    </source>
</reference>
<evidence type="ECO:0000259" key="4">
    <source>
        <dbReference type="PROSITE" id="PS51186"/>
    </source>
</evidence>
<name>A0ABV7Y3W6_9ACTN</name>
<dbReference type="Proteomes" id="UP001595699">
    <property type="component" value="Unassembled WGS sequence"/>
</dbReference>
<dbReference type="EC" id="2.3.-.-" evidence="5"/>
<accession>A0ABV7Y3W6</accession>
<keyword evidence="1 5" id="KW-0808">Transferase</keyword>
<evidence type="ECO:0000313" key="6">
    <source>
        <dbReference type="Proteomes" id="UP001595699"/>
    </source>
</evidence>
<comment type="caution">
    <text evidence="5">The sequence shown here is derived from an EMBL/GenBank/DDBJ whole genome shotgun (WGS) entry which is preliminary data.</text>
</comment>
<dbReference type="PANTHER" id="PTHR43792:SF8">
    <property type="entry name" value="[RIBOSOMAL PROTEIN US5]-ALANINE N-ACETYLTRANSFERASE"/>
    <property type="match status" value="1"/>
</dbReference>
<comment type="similarity">
    <text evidence="3">Belongs to the acetyltransferase family. RimJ subfamily.</text>
</comment>
<keyword evidence="6" id="KW-1185">Reference proteome</keyword>
<proteinExistence type="inferred from homology"/>
<evidence type="ECO:0000313" key="5">
    <source>
        <dbReference type="EMBL" id="MFC3759920.1"/>
    </source>
</evidence>
<dbReference type="EMBL" id="JBHRZH010000004">
    <property type="protein sequence ID" value="MFC3759920.1"/>
    <property type="molecule type" value="Genomic_DNA"/>
</dbReference>
<evidence type="ECO:0000256" key="1">
    <source>
        <dbReference type="ARBA" id="ARBA00022679"/>
    </source>
</evidence>
<dbReference type="InterPro" id="IPR016181">
    <property type="entry name" value="Acyl_CoA_acyltransferase"/>
</dbReference>
<protein>
    <submittedName>
        <fullName evidence="5">GNAT family N-acetyltransferase</fullName>
        <ecNumber evidence="5">2.3.-.-</ecNumber>
    </submittedName>
</protein>
<feature type="domain" description="N-acetyltransferase" evidence="4">
    <location>
        <begin position="1"/>
        <end position="169"/>
    </location>
</feature>
<dbReference type="InterPro" id="IPR000182">
    <property type="entry name" value="GNAT_dom"/>
</dbReference>
<dbReference type="Gene3D" id="3.40.630.30">
    <property type="match status" value="1"/>
</dbReference>
<dbReference type="PANTHER" id="PTHR43792">
    <property type="entry name" value="GNAT FAMILY, PUTATIVE (AFU_ORTHOLOGUE AFUA_3G00765)-RELATED-RELATED"/>
    <property type="match status" value="1"/>
</dbReference>
<dbReference type="GO" id="GO:0016746">
    <property type="term" value="F:acyltransferase activity"/>
    <property type="evidence" value="ECO:0007669"/>
    <property type="project" value="UniProtKB-KW"/>
</dbReference>
<evidence type="ECO:0000256" key="3">
    <source>
        <dbReference type="ARBA" id="ARBA00038502"/>
    </source>
</evidence>
<dbReference type="InterPro" id="IPR051531">
    <property type="entry name" value="N-acetyltransferase"/>
</dbReference>
<sequence length="170" mass="18359">MLTRLVTSDDAAAIASLLSANRAFLSPWDPERSDAYFTVDAQRTLISTQLADFALGALVPHVIVSSSGELVGRITLNTIVRGPFQSCAVGYWVGESYGGQGLASGALASIIKVAFGELGLHRIEAATLLHNERSKRVLAKHGFVRFGLAPRYLKIAGAWQDMELFQLLNE</sequence>
<evidence type="ECO:0000256" key="2">
    <source>
        <dbReference type="ARBA" id="ARBA00023315"/>
    </source>
</evidence>
<organism evidence="5 6">
    <name type="scientific">Tenggerimyces flavus</name>
    <dbReference type="NCBI Taxonomy" id="1708749"/>
    <lineage>
        <taxon>Bacteria</taxon>
        <taxon>Bacillati</taxon>
        <taxon>Actinomycetota</taxon>
        <taxon>Actinomycetes</taxon>
        <taxon>Propionibacteriales</taxon>
        <taxon>Nocardioidaceae</taxon>
        <taxon>Tenggerimyces</taxon>
    </lineage>
</organism>
<gene>
    <name evidence="5" type="ORF">ACFOUW_03655</name>
</gene>
<dbReference type="PROSITE" id="PS51186">
    <property type="entry name" value="GNAT"/>
    <property type="match status" value="1"/>
</dbReference>
<dbReference type="RefSeq" id="WP_205120247.1">
    <property type="nucleotide sequence ID" value="NZ_JAFBCM010000001.1"/>
</dbReference>
<dbReference type="Pfam" id="PF13302">
    <property type="entry name" value="Acetyltransf_3"/>
    <property type="match status" value="1"/>
</dbReference>